<evidence type="ECO:0000313" key="2">
    <source>
        <dbReference type="EMBL" id="VDK19096.1"/>
    </source>
</evidence>
<dbReference type="AlphaFoldDB" id="A0A0M3J2R4"/>
<dbReference type="OrthoDB" id="114660at2759"/>
<dbReference type="Proteomes" id="UP000267096">
    <property type="component" value="Unassembled WGS sequence"/>
</dbReference>
<evidence type="ECO:0000313" key="4">
    <source>
        <dbReference type="WBParaSite" id="ASIM_0000182501-mRNA-1"/>
    </source>
</evidence>
<dbReference type="InterPro" id="IPR058814">
    <property type="entry name" value="ZIG1/7_N"/>
</dbReference>
<evidence type="ECO:0000259" key="1">
    <source>
        <dbReference type="Pfam" id="PF26428"/>
    </source>
</evidence>
<reference evidence="4" key="1">
    <citation type="submission" date="2017-02" db="UniProtKB">
        <authorList>
            <consortium name="WormBaseParasite"/>
        </authorList>
    </citation>
    <scope>IDENTIFICATION</scope>
</reference>
<feature type="domain" description="ZIG1/7 N-terminal" evidence="1">
    <location>
        <begin position="8"/>
        <end position="79"/>
    </location>
</feature>
<name>A0A0M3J2R4_ANISI</name>
<organism evidence="4">
    <name type="scientific">Anisakis simplex</name>
    <name type="common">Herring worm</name>
    <dbReference type="NCBI Taxonomy" id="6269"/>
    <lineage>
        <taxon>Eukaryota</taxon>
        <taxon>Metazoa</taxon>
        <taxon>Ecdysozoa</taxon>
        <taxon>Nematoda</taxon>
        <taxon>Chromadorea</taxon>
        <taxon>Rhabditida</taxon>
        <taxon>Spirurina</taxon>
        <taxon>Ascaridomorpha</taxon>
        <taxon>Ascaridoidea</taxon>
        <taxon>Anisakidae</taxon>
        <taxon>Anisakis</taxon>
        <taxon>Anisakis simplex complex</taxon>
    </lineage>
</organism>
<dbReference type="Pfam" id="PF26428">
    <property type="entry name" value="Zwei_Ig_N"/>
    <property type="match status" value="1"/>
</dbReference>
<keyword evidence="3" id="KW-1185">Reference proteome</keyword>
<gene>
    <name evidence="2" type="ORF">ASIM_LOCUS1697</name>
</gene>
<protein>
    <submittedName>
        <fullName evidence="4">Ig-like domain-containing protein</fullName>
    </submittedName>
</protein>
<proteinExistence type="predicted"/>
<evidence type="ECO:0000313" key="3">
    <source>
        <dbReference type="Proteomes" id="UP000267096"/>
    </source>
</evidence>
<dbReference type="WBParaSite" id="ASIM_0000182501-mRNA-1">
    <property type="protein sequence ID" value="ASIM_0000182501-mRNA-1"/>
    <property type="gene ID" value="ASIM_0000182501"/>
</dbReference>
<accession>A0A0M3J2R4</accession>
<reference evidence="2 3" key="2">
    <citation type="submission" date="2018-11" db="EMBL/GenBank/DDBJ databases">
        <authorList>
            <consortium name="Pathogen Informatics"/>
        </authorList>
    </citation>
    <scope>NUCLEOTIDE SEQUENCE [LARGE SCALE GENOMIC DNA]</scope>
</reference>
<sequence length="117" mass="13472">MSCFKIFRCQGRTQSSDDLLPIKAAHFVRNSDQEILPAFISNNRAILVFNSTTLHSVGKYRCEITTEDDQHIWGWLFVNSEFIGQQIFGSLAHYTLQRFDSLMRCMNLITNPPNVKS</sequence>
<dbReference type="EMBL" id="UYRR01001929">
    <property type="protein sequence ID" value="VDK19096.1"/>
    <property type="molecule type" value="Genomic_DNA"/>
</dbReference>